<dbReference type="InterPro" id="IPR036452">
    <property type="entry name" value="Ribo_hydro-like"/>
</dbReference>
<evidence type="ECO:0000313" key="5">
    <source>
        <dbReference type="Proteomes" id="UP000255082"/>
    </source>
</evidence>
<reference evidence="4 5" key="1">
    <citation type="submission" date="2018-06" db="EMBL/GenBank/DDBJ databases">
        <authorList>
            <consortium name="Pathogen Informatics"/>
            <person name="Doyle S."/>
        </authorList>
    </citation>
    <scope>NUCLEOTIDE SEQUENCE [LARGE SCALE GENOMIC DNA]</scope>
    <source>
        <strain evidence="4 5">NCTC13184</strain>
    </source>
</reference>
<dbReference type="EMBL" id="UGRU01000001">
    <property type="protein sequence ID" value="SUA47349.1"/>
    <property type="molecule type" value="Genomic_DNA"/>
</dbReference>
<dbReference type="SUPFAM" id="SSF53590">
    <property type="entry name" value="Nucleoside hydrolase"/>
    <property type="match status" value="1"/>
</dbReference>
<dbReference type="Gene3D" id="3.90.245.10">
    <property type="entry name" value="Ribonucleoside hydrolase-like"/>
    <property type="match status" value="1"/>
</dbReference>
<dbReference type="Proteomes" id="UP000255082">
    <property type="component" value="Unassembled WGS sequence"/>
</dbReference>
<evidence type="ECO:0000313" key="4">
    <source>
        <dbReference type="EMBL" id="SUA47349.1"/>
    </source>
</evidence>
<gene>
    <name evidence="4" type="ORF">NCTC13184_05890</name>
</gene>
<dbReference type="InterPro" id="IPR023186">
    <property type="entry name" value="IUNH"/>
</dbReference>
<dbReference type="PANTHER" id="PTHR12304:SF4">
    <property type="entry name" value="URIDINE NUCLEOSIDASE"/>
    <property type="match status" value="1"/>
</dbReference>
<dbReference type="InterPro" id="IPR001910">
    <property type="entry name" value="Inosine/uridine_hydrolase_dom"/>
</dbReference>
<sequence length="328" mass="35805">MTLNPPHPPIQPLPASLDTPTAVFTDIGGDVDDAAALALMAITDPQLALVVTVDEYPDGRRAKLARHLLDLLGRSDVRVVAGLSLGASGYWAADGLFPADIDLPHVDLYDVMSELCGAGSKSVRCLSLGPLTDIARLLITDTHRTAPLGLQRLLRVTAMGGALQYRKPGRAEHNWRMNPAAVQTVLAEVEHVALVLSDHTFVDEIAVSVSSPIYRLLDSRPERWAQLLRAHYDQFFARFYPASKLHDAVAASLVLGQGFVRGGVREFELRRDGRMRDGSGARAWLSEGADYPLFMALVEQIFRDGPVRPLAFRLDVVVSADDRVGCLR</sequence>
<evidence type="ECO:0000256" key="1">
    <source>
        <dbReference type="ARBA" id="ARBA00022801"/>
    </source>
</evidence>
<organism evidence="4 5">
    <name type="scientific">Nocardia africana</name>
    <dbReference type="NCBI Taxonomy" id="134964"/>
    <lineage>
        <taxon>Bacteria</taxon>
        <taxon>Bacillati</taxon>
        <taxon>Actinomycetota</taxon>
        <taxon>Actinomycetes</taxon>
        <taxon>Mycobacteriales</taxon>
        <taxon>Nocardiaceae</taxon>
        <taxon>Nocardia</taxon>
    </lineage>
</organism>
<dbReference type="RefSeq" id="WP_084492104.1">
    <property type="nucleotide sequence ID" value="NZ_JAJFOE010000003.1"/>
</dbReference>
<dbReference type="OrthoDB" id="9797882at2"/>
<dbReference type="GO" id="GO:0006152">
    <property type="term" value="P:purine nucleoside catabolic process"/>
    <property type="evidence" value="ECO:0007669"/>
    <property type="project" value="TreeGrafter"/>
</dbReference>
<keyword evidence="2" id="KW-0326">Glycosidase</keyword>
<name>A0A378X1M8_9NOCA</name>
<dbReference type="GO" id="GO:0005829">
    <property type="term" value="C:cytosol"/>
    <property type="evidence" value="ECO:0007669"/>
    <property type="project" value="TreeGrafter"/>
</dbReference>
<dbReference type="PANTHER" id="PTHR12304">
    <property type="entry name" value="INOSINE-URIDINE PREFERRING NUCLEOSIDE HYDROLASE"/>
    <property type="match status" value="1"/>
</dbReference>
<protein>
    <submittedName>
        <fullName evidence="4">Inosine-uridine preferring nucleoside hydrolase</fullName>
    </submittedName>
</protein>
<accession>A0A378X1M8</accession>
<feature type="domain" description="Inosine/uridine-preferring nucleoside hydrolase" evidence="3">
    <location>
        <begin position="24"/>
        <end position="262"/>
    </location>
</feature>
<evidence type="ECO:0000259" key="3">
    <source>
        <dbReference type="Pfam" id="PF01156"/>
    </source>
</evidence>
<dbReference type="AlphaFoldDB" id="A0A378X1M8"/>
<keyword evidence="1 4" id="KW-0378">Hydrolase</keyword>
<dbReference type="Pfam" id="PF01156">
    <property type="entry name" value="IU_nuc_hydro"/>
    <property type="match status" value="1"/>
</dbReference>
<dbReference type="GO" id="GO:0008477">
    <property type="term" value="F:purine nucleosidase activity"/>
    <property type="evidence" value="ECO:0007669"/>
    <property type="project" value="TreeGrafter"/>
</dbReference>
<evidence type="ECO:0000256" key="2">
    <source>
        <dbReference type="ARBA" id="ARBA00023295"/>
    </source>
</evidence>
<proteinExistence type="predicted"/>